<keyword evidence="1" id="KW-1133">Transmembrane helix</keyword>
<keyword evidence="1" id="KW-0812">Transmembrane</keyword>
<accession>A0A090I970</accession>
<dbReference type="STRING" id="80852.AWOD_II_0186"/>
<feature type="transmembrane region" description="Helical" evidence="1">
    <location>
        <begin position="82"/>
        <end position="101"/>
    </location>
</feature>
<evidence type="ECO:0000313" key="2">
    <source>
        <dbReference type="EMBL" id="CED56837.1"/>
    </source>
</evidence>
<dbReference type="Proteomes" id="UP000032427">
    <property type="component" value="Chromosome 2"/>
</dbReference>
<evidence type="ECO:0000256" key="1">
    <source>
        <dbReference type="SAM" id="Phobius"/>
    </source>
</evidence>
<feature type="transmembrane region" description="Helical" evidence="1">
    <location>
        <begin position="48"/>
        <end position="70"/>
    </location>
</feature>
<dbReference type="PATRIC" id="fig|80852.17.peg.2932"/>
<gene>
    <name evidence="2" type="ORF">AWOD_II_0186</name>
</gene>
<dbReference type="EMBL" id="LN554847">
    <property type="protein sequence ID" value="CED56837.1"/>
    <property type="molecule type" value="Genomic_DNA"/>
</dbReference>
<dbReference type="GeneID" id="28542430"/>
<name>A0A090I970_9GAMM</name>
<reference evidence="3" key="1">
    <citation type="submission" date="2014-09" db="EMBL/GenBank/DDBJ databases">
        <authorList>
            <person name="Hjerde E."/>
        </authorList>
    </citation>
    <scope>NUCLEOTIDE SEQUENCE [LARGE SCALE GENOMIC DNA]</scope>
    <source>
        <strain evidence="3">06/09/139</strain>
    </source>
</reference>
<dbReference type="OrthoDB" id="5917073at2"/>
<protein>
    <submittedName>
        <fullName evidence="2">Membrane protein</fullName>
    </submittedName>
</protein>
<evidence type="ECO:0000313" key="3">
    <source>
        <dbReference type="Proteomes" id="UP000032427"/>
    </source>
</evidence>
<proteinExistence type="predicted"/>
<keyword evidence="1" id="KW-0472">Membrane</keyword>
<dbReference type="AlphaFoldDB" id="A0A090I970"/>
<dbReference type="HOGENOM" id="CLU_1815011_0_0_6"/>
<sequence>MDKVLFTSKEYTLTEETFLYQGYQEKLDNIASLNIIEWRKTDRIKYSMGLGIFSVIMFYTISWFLVLPVLDALSGDGNIPSYLVEGITSLVFIFFSVVGYLSRKGYTLELEHISGNKGTIGKSIQRSTFDTLLSVFVQAKKHRK</sequence>
<dbReference type="KEGG" id="awd:AWOD_II_0186"/>
<organism evidence="2 3">
    <name type="scientific">Aliivibrio wodanis</name>
    <dbReference type="NCBI Taxonomy" id="80852"/>
    <lineage>
        <taxon>Bacteria</taxon>
        <taxon>Pseudomonadati</taxon>
        <taxon>Pseudomonadota</taxon>
        <taxon>Gammaproteobacteria</taxon>
        <taxon>Vibrionales</taxon>
        <taxon>Vibrionaceae</taxon>
        <taxon>Aliivibrio</taxon>
    </lineage>
</organism>
<keyword evidence="3" id="KW-1185">Reference proteome</keyword>